<sequence>MKTSILSVGILLFSLVPLAQADAGRDRTQGPCYSVNIQNDRVNQSDVQQDCEMNFSRTVQAGKVNRTTTIQTGDVNNNKVRQYQYQHPRYRISGDGD</sequence>
<protein>
    <submittedName>
        <fullName evidence="2">Uncharacterized protein</fullName>
    </submittedName>
</protein>
<feature type="signal peptide" evidence="1">
    <location>
        <begin position="1"/>
        <end position="21"/>
    </location>
</feature>
<evidence type="ECO:0000313" key="3">
    <source>
        <dbReference type="Proteomes" id="UP000274556"/>
    </source>
</evidence>
<proteinExistence type="predicted"/>
<name>A0A495V103_9GAMM</name>
<reference evidence="2 3" key="1">
    <citation type="submission" date="2018-10" db="EMBL/GenBank/DDBJ databases">
        <title>Genomic Encyclopedia of Archaeal and Bacterial Type Strains, Phase II (KMG-II): from individual species to whole genera.</title>
        <authorList>
            <person name="Goeker M."/>
        </authorList>
    </citation>
    <scope>NUCLEOTIDE SEQUENCE [LARGE SCALE GENOMIC DNA]</scope>
    <source>
        <strain evidence="2 3">DSM 235</strain>
    </source>
</reference>
<dbReference type="AlphaFoldDB" id="A0A495V103"/>
<organism evidence="2 3">
    <name type="scientific">Thiocapsa rosea</name>
    <dbReference type="NCBI Taxonomy" id="69360"/>
    <lineage>
        <taxon>Bacteria</taxon>
        <taxon>Pseudomonadati</taxon>
        <taxon>Pseudomonadota</taxon>
        <taxon>Gammaproteobacteria</taxon>
        <taxon>Chromatiales</taxon>
        <taxon>Chromatiaceae</taxon>
        <taxon>Thiocapsa</taxon>
    </lineage>
</organism>
<keyword evidence="3" id="KW-1185">Reference proteome</keyword>
<feature type="chain" id="PRO_5019733701" evidence="1">
    <location>
        <begin position="22"/>
        <end position="97"/>
    </location>
</feature>
<comment type="caution">
    <text evidence="2">The sequence shown here is derived from an EMBL/GenBank/DDBJ whole genome shotgun (WGS) entry which is preliminary data.</text>
</comment>
<gene>
    <name evidence="2" type="ORF">BDD21_0386</name>
</gene>
<evidence type="ECO:0000313" key="2">
    <source>
        <dbReference type="EMBL" id="RKT43076.1"/>
    </source>
</evidence>
<evidence type="ECO:0000256" key="1">
    <source>
        <dbReference type="SAM" id="SignalP"/>
    </source>
</evidence>
<dbReference type="OrthoDB" id="5769815at2"/>
<dbReference type="Proteomes" id="UP000274556">
    <property type="component" value="Unassembled WGS sequence"/>
</dbReference>
<accession>A0A495V103</accession>
<keyword evidence="1" id="KW-0732">Signal</keyword>
<dbReference type="EMBL" id="RBXL01000001">
    <property type="protein sequence ID" value="RKT43076.1"/>
    <property type="molecule type" value="Genomic_DNA"/>
</dbReference>